<dbReference type="Pfam" id="PF00013">
    <property type="entry name" value="KH_1"/>
    <property type="match status" value="1"/>
</dbReference>
<dbReference type="RefSeq" id="XP_041405710.1">
    <property type="nucleotide sequence ID" value="XM_041549776.1"/>
</dbReference>
<keyword evidence="4" id="KW-1185">Reference proteome</keyword>
<dbReference type="GeneID" id="64856840"/>
<evidence type="ECO:0000256" key="1">
    <source>
        <dbReference type="PROSITE-ProRule" id="PRU00117"/>
    </source>
</evidence>
<organism evidence="3 4">
    <name type="scientific">Maudiozyma barnettii</name>
    <dbReference type="NCBI Taxonomy" id="61262"/>
    <lineage>
        <taxon>Eukaryota</taxon>
        <taxon>Fungi</taxon>
        <taxon>Dikarya</taxon>
        <taxon>Ascomycota</taxon>
        <taxon>Saccharomycotina</taxon>
        <taxon>Saccharomycetes</taxon>
        <taxon>Saccharomycetales</taxon>
        <taxon>Saccharomycetaceae</taxon>
        <taxon>Maudiozyma</taxon>
    </lineage>
</organism>
<keyword evidence="1" id="KW-0694">RNA-binding</keyword>
<accession>A0A8H2VE15</accession>
<dbReference type="GO" id="GO:0003723">
    <property type="term" value="F:RNA binding"/>
    <property type="evidence" value="ECO:0007669"/>
    <property type="project" value="UniProtKB-UniRule"/>
</dbReference>
<evidence type="ECO:0000313" key="4">
    <source>
        <dbReference type="Proteomes" id="UP000644660"/>
    </source>
</evidence>
<feature type="domain" description="K Homology" evidence="2">
    <location>
        <begin position="206"/>
        <end position="276"/>
    </location>
</feature>
<dbReference type="OrthoDB" id="442947at2759"/>
<evidence type="ECO:0000313" key="3">
    <source>
        <dbReference type="EMBL" id="CAB4253865.1"/>
    </source>
</evidence>
<dbReference type="SUPFAM" id="SSF54791">
    <property type="entry name" value="Eukaryotic type KH-domain (KH-domain type I)"/>
    <property type="match status" value="1"/>
</dbReference>
<proteinExistence type="predicted"/>
<dbReference type="EMBL" id="CAEFZW010000003">
    <property type="protein sequence ID" value="CAB4253865.1"/>
    <property type="molecule type" value="Genomic_DNA"/>
</dbReference>
<dbReference type="Gene3D" id="3.30.1370.10">
    <property type="entry name" value="K Homology domain, type 1"/>
    <property type="match status" value="1"/>
</dbReference>
<dbReference type="InterPro" id="IPR004088">
    <property type="entry name" value="KH_dom_type_1"/>
</dbReference>
<evidence type="ECO:0000259" key="2">
    <source>
        <dbReference type="Pfam" id="PF00013"/>
    </source>
</evidence>
<dbReference type="PROSITE" id="PS50084">
    <property type="entry name" value="KH_TYPE_1"/>
    <property type="match status" value="1"/>
</dbReference>
<protein>
    <submittedName>
        <fullName evidence="3">Similar to Saccharomyces cerevisiae YNL210W MER1 Protein with RNA-binding motifs required for meiosis-specific mRNA splicing</fullName>
    </submittedName>
</protein>
<dbReference type="InterPro" id="IPR036612">
    <property type="entry name" value="KH_dom_type_1_sf"/>
</dbReference>
<name>A0A8H2VE15_9SACH</name>
<sequence length="287" mass="33205">MVSNNCTFLNDHQEGDYRMNKRQTETKDFIIFGKFYEFKAEYNIVVETDIWTFNLLKKYTNKKNISVEIINIIDFSTYIVLIPVTKDIVEILNINNLLKIHLSKPLCQEILPFPNDYIVSNDDKLITFLIEDTSQLYEILLHYNSYFFDDQLINPHIFNQVGLTDDKVVSKTCISQRPDTTLSKTFDGNGINDTPNSSPEISSLELYLNKLQISYLIGKEGYWINFIRESTEAIIKILPIPKKLSLRQINSPRSVFQTIVITGTLFEITNAVILIESTLTNMGYSRI</sequence>
<gene>
    <name evidence="3" type="ORF">KABA2_03S07172</name>
</gene>
<comment type="caution">
    <text evidence="3">The sequence shown here is derived from an EMBL/GenBank/DDBJ whole genome shotgun (WGS) entry which is preliminary data.</text>
</comment>
<dbReference type="AlphaFoldDB" id="A0A8H2VE15"/>
<dbReference type="Proteomes" id="UP000644660">
    <property type="component" value="Unassembled WGS sequence"/>
</dbReference>
<reference evidence="3 4" key="1">
    <citation type="submission" date="2020-05" db="EMBL/GenBank/DDBJ databases">
        <authorList>
            <person name="Casaregola S."/>
            <person name="Devillers H."/>
            <person name="Grondin C."/>
        </authorList>
    </citation>
    <scope>NUCLEOTIDE SEQUENCE [LARGE SCALE GENOMIC DNA]</scope>
    <source>
        <strain evidence="3 4">CLIB 1767</strain>
    </source>
</reference>